<name>A0ABR2CUV6_9ROSI</name>
<dbReference type="InterPro" id="IPR011043">
    <property type="entry name" value="Gal_Oxase/kelch_b-propeller"/>
</dbReference>
<protein>
    <submittedName>
        <fullName evidence="6">Uncharacterized protein</fullName>
    </submittedName>
</protein>
<keyword evidence="2" id="KW-0812">Transmembrane</keyword>
<reference evidence="6 7" key="1">
    <citation type="journal article" date="2024" name="G3 (Bethesda)">
        <title>Genome assembly of Hibiscus sabdariffa L. provides insights into metabolisms of medicinal natural products.</title>
        <authorList>
            <person name="Kim T."/>
        </authorList>
    </citation>
    <scope>NUCLEOTIDE SEQUENCE [LARGE SCALE GENOMIC DNA]</scope>
    <source>
        <strain evidence="6">TK-2024</strain>
        <tissue evidence="6">Old leaves</tissue>
    </source>
</reference>
<evidence type="ECO:0000259" key="5">
    <source>
        <dbReference type="Pfam" id="PF09118"/>
    </source>
</evidence>
<evidence type="ECO:0000256" key="2">
    <source>
        <dbReference type="SAM" id="Phobius"/>
    </source>
</evidence>
<feature type="signal peptide" evidence="3">
    <location>
        <begin position="1"/>
        <end position="22"/>
    </location>
</feature>
<keyword evidence="7" id="KW-1185">Reference proteome</keyword>
<dbReference type="SUPFAM" id="SSF50965">
    <property type="entry name" value="Galactose oxidase, central domain"/>
    <property type="match status" value="1"/>
</dbReference>
<dbReference type="Proteomes" id="UP001472677">
    <property type="component" value="Unassembled WGS sequence"/>
</dbReference>
<evidence type="ECO:0000259" key="4">
    <source>
        <dbReference type="Pfam" id="PF07250"/>
    </source>
</evidence>
<dbReference type="InterPro" id="IPR013783">
    <property type="entry name" value="Ig-like_fold"/>
</dbReference>
<evidence type="ECO:0000256" key="1">
    <source>
        <dbReference type="ARBA" id="ARBA00022729"/>
    </source>
</evidence>
<dbReference type="InterPro" id="IPR037293">
    <property type="entry name" value="Gal_Oxidase_central_sf"/>
</dbReference>
<feature type="domain" description="Galactose oxidase-like Early set" evidence="5">
    <location>
        <begin position="529"/>
        <end position="633"/>
    </location>
</feature>
<dbReference type="PANTHER" id="PTHR32208:SF57">
    <property type="entry name" value="F14L17.20 PROTEIN"/>
    <property type="match status" value="1"/>
</dbReference>
<feature type="chain" id="PRO_5045634983" evidence="3">
    <location>
        <begin position="23"/>
        <end position="634"/>
    </location>
</feature>
<keyword evidence="2" id="KW-1133">Transmembrane helix</keyword>
<accession>A0ABR2CUV6</accession>
<feature type="transmembrane region" description="Helical" evidence="2">
    <location>
        <begin position="83"/>
        <end position="100"/>
    </location>
</feature>
<dbReference type="PANTHER" id="PTHR32208">
    <property type="entry name" value="SECRETED PROTEIN-RELATED"/>
    <property type="match status" value="1"/>
</dbReference>
<dbReference type="Gene3D" id="2.60.40.10">
    <property type="entry name" value="Immunoglobulins"/>
    <property type="match status" value="1"/>
</dbReference>
<feature type="domain" description="Glyoxal oxidase N-terminal" evidence="4">
    <location>
        <begin position="135"/>
        <end position="520"/>
    </location>
</feature>
<dbReference type="InterPro" id="IPR014756">
    <property type="entry name" value="Ig_E-set"/>
</dbReference>
<keyword evidence="1 3" id="KW-0732">Signal</keyword>
<dbReference type="SUPFAM" id="SSF81296">
    <property type="entry name" value="E set domains"/>
    <property type="match status" value="1"/>
</dbReference>
<evidence type="ECO:0000313" key="6">
    <source>
        <dbReference type="EMBL" id="KAK8522945.1"/>
    </source>
</evidence>
<comment type="caution">
    <text evidence="6">The sequence shown here is derived from an EMBL/GenBank/DDBJ whole genome shotgun (WGS) entry which is preliminary data.</text>
</comment>
<dbReference type="InterPro" id="IPR015202">
    <property type="entry name" value="GO-like_E_set"/>
</dbReference>
<dbReference type="CDD" id="cd02851">
    <property type="entry name" value="E_set_GO_C"/>
    <property type="match status" value="1"/>
</dbReference>
<keyword evidence="2" id="KW-0472">Membrane</keyword>
<proteinExistence type="predicted"/>
<organism evidence="6 7">
    <name type="scientific">Hibiscus sabdariffa</name>
    <name type="common">roselle</name>
    <dbReference type="NCBI Taxonomy" id="183260"/>
    <lineage>
        <taxon>Eukaryota</taxon>
        <taxon>Viridiplantae</taxon>
        <taxon>Streptophyta</taxon>
        <taxon>Embryophyta</taxon>
        <taxon>Tracheophyta</taxon>
        <taxon>Spermatophyta</taxon>
        <taxon>Magnoliopsida</taxon>
        <taxon>eudicotyledons</taxon>
        <taxon>Gunneridae</taxon>
        <taxon>Pentapetalae</taxon>
        <taxon>rosids</taxon>
        <taxon>malvids</taxon>
        <taxon>Malvales</taxon>
        <taxon>Malvaceae</taxon>
        <taxon>Malvoideae</taxon>
        <taxon>Hibiscus</taxon>
    </lineage>
</organism>
<evidence type="ECO:0000313" key="7">
    <source>
        <dbReference type="Proteomes" id="UP001472677"/>
    </source>
</evidence>
<dbReference type="Pfam" id="PF07250">
    <property type="entry name" value="Glyoxal_oxid_N"/>
    <property type="match status" value="1"/>
</dbReference>
<dbReference type="Gene3D" id="2.130.10.80">
    <property type="entry name" value="Galactose oxidase/kelch, beta-propeller"/>
    <property type="match status" value="1"/>
</dbReference>
<dbReference type="EMBL" id="JBBPBM010000045">
    <property type="protein sequence ID" value="KAK8522945.1"/>
    <property type="molecule type" value="Genomic_DNA"/>
</dbReference>
<dbReference type="Pfam" id="PF09118">
    <property type="entry name" value="GO-like_E_set"/>
    <property type="match status" value="1"/>
</dbReference>
<sequence>MLSNVLRHWVVVGDLLMSTALATVDSQLRNNSLRVRSGSLRRVEHGLSMLMVRGAWLMVWPRGGVIRDEYAHQEAQMSSKKQSFFVIFVSLFFLFSLLEINKANRSVFVTPSPPSSIVSGGYWELLQSSIGISAMHVQLLPNNKVIIFDRTDFGPSNLSLPYGTYCPGNDCTAHSVLYDVDSNTFRPLRLVTDTFCSSGSLDHDGILIQTGGFSQGDHLIRTFTPCDSFDDCDWNELNQSRLVDRRWYATNHVLPDGRIIILGGRRVFTYEFYPKDDFLNNNKSIYLQFLVETRDPDENNLYPFLHLLPDGNLFIFANKNSILFDYKRSIVLKQFPLIPGDDKRNYPSTGSSILLPLRLSSTGPLVVEVLVCGGAPSGAFLKADTMKIYVEASRTCGRLRVNDQDPQWLMEFMPIPRVMPDMVLLPTGDVIIINGAANGTAGWEDAVNPVLNPVLYSVNEEPDRRFTVLSPSKIPRLYHSVAMLLPEGRILVGGSNPHTSYVFTGLYPTELSLEAYNPYYLDPKFNSIRPSIVSVESGSSVLYGQRFGIAFSLSLYKQGAAFAALMSPPFTTHSFGMNQRMVVLKTASVVQLTMFEYKLLVYGPTNGNVAPPGYYMLFVVHSGIPSHGVWLKVT</sequence>
<dbReference type="InterPro" id="IPR009880">
    <property type="entry name" value="Glyoxal_oxidase_N"/>
</dbReference>
<evidence type="ECO:0000256" key="3">
    <source>
        <dbReference type="SAM" id="SignalP"/>
    </source>
</evidence>
<gene>
    <name evidence="6" type="ORF">V6N12_056637</name>
</gene>